<name>A0A161GDD7_ECOLX</name>
<feature type="signal peptide" evidence="1">
    <location>
        <begin position="1"/>
        <end position="21"/>
    </location>
</feature>
<evidence type="ECO:0000313" key="2">
    <source>
        <dbReference type="EMBL" id="AMY28391.1"/>
    </source>
</evidence>
<feature type="chain" id="PRO_5015051595" description="EexN family lipoprotein" evidence="1">
    <location>
        <begin position="22"/>
        <end position="81"/>
    </location>
</feature>
<evidence type="ECO:0000256" key="1">
    <source>
        <dbReference type="SAM" id="SignalP"/>
    </source>
</evidence>
<proteinExistence type="predicted"/>
<keyword evidence="1" id="KW-0732">Signal</keyword>
<reference evidence="3 4" key="3">
    <citation type="submission" date="2016-10" db="EMBL/GenBank/DDBJ databases">
        <title>Comprehensive resistome analysis reveals the prevalence of NDM and MCR-1 in Chinese poultry production.</title>
        <authorList>
            <person name="Wang Y."/>
            <person name="Zhang R."/>
            <person name="Li J."/>
            <person name="Wu Z."/>
            <person name="Wenjuan Y."/>
            <person name="Schwarz S."/>
            <person name="Tyrrell J."/>
            <person name="Zheng Y."/>
            <person name="Wang S."/>
            <person name="Shen Z."/>
            <person name="Liu Z."/>
            <person name="Lei L."/>
            <person name="Li M."/>
            <person name="Zhang Q."/>
            <person name="Wu C."/>
            <person name="Zhang Q."/>
            <person name="Wu Y."/>
            <person name="Walsh T."/>
            <person name="Shen J."/>
        </authorList>
    </citation>
    <scope>NUCLEOTIDE SEQUENCE [LARGE SCALE GENOMIC DNA]</scope>
    <source>
        <strain evidence="3 4">570</strain>
    </source>
</reference>
<dbReference type="NCBIfam" id="NF033894">
    <property type="entry name" value="Eex_IncN"/>
    <property type="match status" value="1"/>
</dbReference>
<evidence type="ECO:0000313" key="4">
    <source>
        <dbReference type="Proteomes" id="UP000184277"/>
    </source>
</evidence>
<protein>
    <recommendedName>
        <fullName evidence="5">EexN family lipoprotein</fullName>
    </recommendedName>
</protein>
<gene>
    <name evidence="3" type="ORF">BK383_08370</name>
</gene>
<reference evidence="2" key="2">
    <citation type="journal article" date="2016" name="Lancet Infect. Dis.">
        <title>Emergence of the mcr-1 colistin resistance gene in carbapenem-resistant Enterobacteriaceae.</title>
        <authorList>
            <person name="Du H."/>
            <person name="Chen L."/>
            <person name="Tang Y.W."/>
            <person name="Kreiswirth B.N."/>
        </authorList>
    </citation>
    <scope>NUCLEOTIDE SEQUENCE</scope>
    <source>
        <strain evidence="2">SZ02</strain>
        <plasmid evidence="2">pmcr1_IncI2</plasmid>
    </source>
</reference>
<dbReference type="EMBL" id="MOKI01000018">
    <property type="protein sequence ID" value="OJR55468.1"/>
    <property type="molecule type" value="Genomic_DNA"/>
</dbReference>
<evidence type="ECO:0008006" key="5">
    <source>
        <dbReference type="Google" id="ProtNLM"/>
    </source>
</evidence>
<dbReference type="RefSeq" id="WP_063080371.1">
    <property type="nucleotide sequence ID" value="NZ_CP126506.1"/>
</dbReference>
<accession>A0A161GDD7</accession>
<dbReference type="AlphaFoldDB" id="A0A161GDD7"/>
<sequence>MNKSRNVIIASSMLFAVFMLAGCKEKVYAVEYYTSNPAEAAKTIEQCRKGEITDQNCDNARTALEQIKKEEYKKKLRETFR</sequence>
<dbReference type="PROSITE" id="PS51257">
    <property type="entry name" value="PROKAR_LIPOPROTEIN"/>
    <property type="match status" value="1"/>
</dbReference>
<evidence type="ECO:0000313" key="3">
    <source>
        <dbReference type="EMBL" id="OJR55468.1"/>
    </source>
</evidence>
<reference evidence="2" key="1">
    <citation type="journal article" date="2016" name="Antimicrob. Agents Chemother.">
        <title>Complete sequences of mcr-1-harboring plasmids from extended spectrum beta-lactamase (ESBL)- and carbapenemase-producing Enterobacteriaceae (CPE).</title>
        <authorList>
            <person name="Li A."/>
            <person name="Yang Y."/>
            <person name="Miao M."/>
            <person name="Chavda K.D."/>
            <person name="Mediavilla J.R."/>
            <person name="Xie X."/>
            <person name="Feng P."/>
            <person name="Tang Y.W."/>
            <person name="Kreiswirth B.N."/>
            <person name="Chen L."/>
            <person name="Du H."/>
        </authorList>
    </citation>
    <scope>NUCLEOTIDE SEQUENCE</scope>
    <source>
        <strain evidence="2">SZ02</strain>
        <plasmid evidence="2">pmcr1_IncI2</plasmid>
    </source>
</reference>
<organism evidence="2">
    <name type="scientific">Escherichia coli</name>
    <dbReference type="NCBI Taxonomy" id="562"/>
    <lineage>
        <taxon>Bacteria</taxon>
        <taxon>Pseudomonadati</taxon>
        <taxon>Pseudomonadota</taxon>
        <taxon>Gammaproteobacteria</taxon>
        <taxon>Enterobacterales</taxon>
        <taxon>Enterobacteriaceae</taxon>
        <taxon>Escherichia</taxon>
    </lineage>
</organism>
<keyword evidence="2" id="KW-0614">Plasmid</keyword>
<dbReference type="Proteomes" id="UP000184277">
    <property type="component" value="Unassembled WGS sequence"/>
</dbReference>
<geneLocation type="plasmid" evidence="2">
    <name>pmcr1_IncI2</name>
</geneLocation>
<dbReference type="InterPro" id="IPR047937">
    <property type="entry name" value="Eex_IncN-like"/>
</dbReference>
<dbReference type="EMBL" id="KU761326">
    <property type="protein sequence ID" value="AMY28391.1"/>
    <property type="molecule type" value="Genomic_DNA"/>
</dbReference>